<dbReference type="InterPro" id="IPR002656">
    <property type="entry name" value="Acyl_transf_3_dom"/>
</dbReference>
<reference evidence="3 4" key="1">
    <citation type="submission" date="2017-04" db="EMBL/GenBank/DDBJ databases">
        <title>Unexpected and diverse lifestyles within the genus Limnohabitans.</title>
        <authorList>
            <person name="Kasalicky V."/>
            <person name="Mehrshad M."/>
            <person name="Andrei S.-A."/>
            <person name="Salcher M."/>
            <person name="Kratochvilova H."/>
            <person name="Simek K."/>
            <person name="Ghai R."/>
        </authorList>
    </citation>
    <scope>NUCLEOTIDE SEQUENCE [LARGE SCALE GENOMIC DNA]</scope>
    <source>
        <strain evidence="3 4">MWH-C5</strain>
    </source>
</reference>
<feature type="transmembrane region" description="Helical" evidence="1">
    <location>
        <begin position="305"/>
        <end position="324"/>
    </location>
</feature>
<comment type="caution">
    <text evidence="3">The sequence shown here is derived from an EMBL/GenBank/DDBJ whole genome shotgun (WGS) entry which is preliminary data.</text>
</comment>
<accession>A0A315ER87</accession>
<evidence type="ECO:0000313" key="3">
    <source>
        <dbReference type="EMBL" id="PUE58474.1"/>
    </source>
</evidence>
<dbReference type="Proteomes" id="UP000251341">
    <property type="component" value="Unassembled WGS sequence"/>
</dbReference>
<evidence type="ECO:0000313" key="4">
    <source>
        <dbReference type="Proteomes" id="UP000251341"/>
    </source>
</evidence>
<keyword evidence="1" id="KW-0472">Membrane</keyword>
<feature type="transmembrane region" description="Helical" evidence="1">
    <location>
        <begin position="194"/>
        <end position="214"/>
    </location>
</feature>
<name>A0A315ER87_9BURK</name>
<protein>
    <recommendedName>
        <fullName evidence="2">Acyltransferase 3 domain-containing protein</fullName>
    </recommendedName>
</protein>
<evidence type="ECO:0000259" key="2">
    <source>
        <dbReference type="Pfam" id="PF01757"/>
    </source>
</evidence>
<gene>
    <name evidence="3" type="ORF">B9Z44_01990</name>
</gene>
<feature type="transmembrane region" description="Helical" evidence="1">
    <location>
        <begin position="273"/>
        <end position="293"/>
    </location>
</feature>
<keyword evidence="4" id="KW-1185">Reference proteome</keyword>
<dbReference type="EMBL" id="NESP01000001">
    <property type="protein sequence ID" value="PUE58474.1"/>
    <property type="molecule type" value="Genomic_DNA"/>
</dbReference>
<dbReference type="AlphaFoldDB" id="A0A315ER87"/>
<feature type="transmembrane region" description="Helical" evidence="1">
    <location>
        <begin position="221"/>
        <end position="237"/>
    </location>
</feature>
<feature type="transmembrane region" description="Helical" evidence="1">
    <location>
        <begin position="86"/>
        <end position="106"/>
    </location>
</feature>
<feature type="transmembrane region" description="Helical" evidence="1">
    <location>
        <begin position="144"/>
        <end position="165"/>
    </location>
</feature>
<dbReference type="InterPro" id="IPR050879">
    <property type="entry name" value="Acyltransferase_3"/>
</dbReference>
<feature type="transmembrane region" description="Helical" evidence="1">
    <location>
        <begin position="46"/>
        <end position="66"/>
    </location>
</feature>
<proteinExistence type="predicted"/>
<organism evidence="3 4">
    <name type="scientific">Limnohabitans curvus</name>
    <dbReference type="NCBI Taxonomy" id="323423"/>
    <lineage>
        <taxon>Bacteria</taxon>
        <taxon>Pseudomonadati</taxon>
        <taxon>Pseudomonadota</taxon>
        <taxon>Betaproteobacteria</taxon>
        <taxon>Burkholderiales</taxon>
        <taxon>Comamonadaceae</taxon>
        <taxon>Limnohabitans</taxon>
    </lineage>
</organism>
<dbReference type="Pfam" id="PF01757">
    <property type="entry name" value="Acyl_transf_3"/>
    <property type="match status" value="1"/>
</dbReference>
<dbReference type="PANTHER" id="PTHR23028">
    <property type="entry name" value="ACETYLTRANSFERASE"/>
    <property type="match status" value="1"/>
</dbReference>
<evidence type="ECO:0000256" key="1">
    <source>
        <dbReference type="SAM" id="Phobius"/>
    </source>
</evidence>
<dbReference type="GO" id="GO:0016747">
    <property type="term" value="F:acyltransferase activity, transferring groups other than amino-acyl groups"/>
    <property type="evidence" value="ECO:0007669"/>
    <property type="project" value="InterPro"/>
</dbReference>
<keyword evidence="1" id="KW-1133">Transmembrane helix</keyword>
<feature type="domain" description="Acyltransferase 3" evidence="2">
    <location>
        <begin position="10"/>
        <end position="319"/>
    </location>
</feature>
<sequence>MGLLERSLTVDVLKVVAAQLIVWHHFSAYGPMADTMNLAWPALMEWLYRYARIAVQVFLVVGGYLAAQSVMNKPIKHPVVSIVKRYLRLVPFYILALALISLAVAVSRETIHANWLPNEPAAWQFLAHAFLAHDLLGFEALSSGAWYVAVDFQLYASLILLCHALQTDNCKPLSIGIALLCIASMWQFNRVDKLDIWAIYYFAAYGLGVLAAWAKRSTFDAQVFWITALLAVGALWFEYRTRLTLALVTAVWLVIKPKGLVHWTPMKRVVHRLSNSAYVLFLTHFGVIVLFSAMWNKSHFYDPDMAFALTSFAWLCCVGVGLFLHEKAEVPIHHWVSQKSKEVFLRFAH</sequence>
<keyword evidence="1" id="KW-0812">Transmembrane</keyword>